<accession>A0A1L7XNH1</accession>
<feature type="transmembrane region" description="Helical" evidence="2">
    <location>
        <begin position="156"/>
        <end position="180"/>
    </location>
</feature>
<organism evidence="4 5">
    <name type="scientific">Phialocephala subalpina</name>
    <dbReference type="NCBI Taxonomy" id="576137"/>
    <lineage>
        <taxon>Eukaryota</taxon>
        <taxon>Fungi</taxon>
        <taxon>Dikarya</taxon>
        <taxon>Ascomycota</taxon>
        <taxon>Pezizomycotina</taxon>
        <taxon>Leotiomycetes</taxon>
        <taxon>Helotiales</taxon>
        <taxon>Mollisiaceae</taxon>
        <taxon>Phialocephala</taxon>
        <taxon>Phialocephala fortinii species complex</taxon>
    </lineage>
</organism>
<evidence type="ECO:0000313" key="5">
    <source>
        <dbReference type="Proteomes" id="UP000184330"/>
    </source>
</evidence>
<dbReference type="STRING" id="576137.A0A1L7XNH1"/>
<dbReference type="PANTHER" id="PTHR37013">
    <property type="entry name" value="INTEGRAL MEMBRANE PROTEIN (AFU_ORTHOLOGUE AFUA_1G05950)-RELATED"/>
    <property type="match status" value="1"/>
</dbReference>
<feature type="transmembrane region" description="Helical" evidence="2">
    <location>
        <begin position="14"/>
        <end position="40"/>
    </location>
</feature>
<feature type="compositionally biased region" description="Polar residues" evidence="1">
    <location>
        <begin position="258"/>
        <end position="270"/>
    </location>
</feature>
<feature type="region of interest" description="Disordered" evidence="1">
    <location>
        <begin position="258"/>
        <end position="286"/>
    </location>
</feature>
<keyword evidence="5" id="KW-1185">Reference proteome</keyword>
<feature type="transmembrane region" description="Helical" evidence="2">
    <location>
        <begin position="47"/>
        <end position="70"/>
    </location>
</feature>
<feature type="transmembrane region" description="Helical" evidence="2">
    <location>
        <begin position="192"/>
        <end position="212"/>
    </location>
</feature>
<name>A0A1L7XNH1_9HELO</name>
<evidence type="ECO:0000259" key="3">
    <source>
        <dbReference type="Pfam" id="PF24802"/>
    </source>
</evidence>
<keyword evidence="2" id="KW-0472">Membrane</keyword>
<gene>
    <name evidence="4" type="ORF">PAC_16512</name>
</gene>
<evidence type="ECO:0000313" key="4">
    <source>
        <dbReference type="EMBL" id="CZR66611.1"/>
    </source>
</evidence>
<keyword evidence="2" id="KW-0812">Transmembrane</keyword>
<keyword evidence="2" id="KW-1133">Transmembrane helix</keyword>
<dbReference type="Pfam" id="PF24802">
    <property type="entry name" value="DUF7703"/>
    <property type="match status" value="1"/>
</dbReference>
<feature type="domain" description="DUF7703" evidence="3">
    <location>
        <begin position="14"/>
        <end position="248"/>
    </location>
</feature>
<feature type="transmembrane region" description="Helical" evidence="2">
    <location>
        <begin position="111"/>
        <end position="136"/>
    </location>
</feature>
<dbReference type="InterPro" id="IPR056120">
    <property type="entry name" value="DUF7703"/>
</dbReference>
<reference evidence="4 5" key="1">
    <citation type="submission" date="2016-03" db="EMBL/GenBank/DDBJ databases">
        <authorList>
            <person name="Ploux O."/>
        </authorList>
    </citation>
    <scope>NUCLEOTIDE SEQUENCE [LARGE SCALE GENOMIC DNA]</scope>
    <source>
        <strain evidence="4 5">UAMH 11012</strain>
    </source>
</reference>
<evidence type="ECO:0000256" key="2">
    <source>
        <dbReference type="SAM" id="Phobius"/>
    </source>
</evidence>
<dbReference type="PANTHER" id="PTHR37013:SF7">
    <property type="entry name" value="INTEGRAL MEMBRANE PROTEIN"/>
    <property type="match status" value="1"/>
</dbReference>
<dbReference type="EMBL" id="FJOG01000038">
    <property type="protein sequence ID" value="CZR66611.1"/>
    <property type="molecule type" value="Genomic_DNA"/>
</dbReference>
<dbReference type="AlphaFoldDB" id="A0A1L7XNH1"/>
<proteinExistence type="predicted"/>
<dbReference type="OrthoDB" id="405906at2759"/>
<sequence>MSTLYTASTSAPAVAYFITACIGIALYNPMETLILMFATFKTYRGCYFWSLLTACISLIISVVGYITYFFEVTPNEFAQTTVTVTGWAIYIVAQSLVLWSRLHLVIQSRRILRAVFAMIIVDAVVLLIPTVVMAFGNDTKVVSPEFLRGYQIMEDIQLLTFSLQECIISGIYIWGTISLLKFTPEKRKRHLIIQLFAINVILVVMDCVVLAVQYTDHRIIQVGLKSMVYSFKIKLELAVLGRLVSFVKGPNDYGNQSLEGVISTPNSTPDSRPKLGLSANSDIAHG</sequence>
<evidence type="ECO:0000256" key="1">
    <source>
        <dbReference type="SAM" id="MobiDB-lite"/>
    </source>
</evidence>
<dbReference type="Proteomes" id="UP000184330">
    <property type="component" value="Unassembled WGS sequence"/>
</dbReference>
<protein>
    <recommendedName>
        <fullName evidence="3">DUF7703 domain-containing protein</fullName>
    </recommendedName>
</protein>
<feature type="transmembrane region" description="Helical" evidence="2">
    <location>
        <begin position="82"/>
        <end position="99"/>
    </location>
</feature>